<dbReference type="Proteomes" id="UP000240728">
    <property type="component" value="Unassembled WGS sequence"/>
</dbReference>
<proteinExistence type="predicted"/>
<organism evidence="1 2">
    <name type="scientific">Photobacterium kishitanii</name>
    <dbReference type="NCBI Taxonomy" id="318456"/>
    <lineage>
        <taxon>Bacteria</taxon>
        <taxon>Pseudomonadati</taxon>
        <taxon>Pseudomonadota</taxon>
        <taxon>Gammaproteobacteria</taxon>
        <taxon>Vibrionales</taxon>
        <taxon>Vibrionaceae</taxon>
        <taxon>Photobacterium</taxon>
    </lineage>
</organism>
<gene>
    <name evidence="1" type="ORF">C0W53_07225</name>
</gene>
<accession>A0AAX0YYE4</accession>
<reference evidence="1 2" key="1">
    <citation type="submission" date="2018-01" db="EMBL/GenBank/DDBJ databases">
        <title>Whole genome sequencing of Histamine producing bacteria.</title>
        <authorList>
            <person name="Butler K."/>
        </authorList>
    </citation>
    <scope>NUCLEOTIDE SEQUENCE [LARGE SCALE GENOMIC DNA]</scope>
    <source>
        <strain evidence="1 2">A1-4</strain>
    </source>
</reference>
<comment type="caution">
    <text evidence="1">The sequence shown here is derived from an EMBL/GenBank/DDBJ whole genome shotgun (WGS) entry which is preliminary data.</text>
</comment>
<dbReference type="RefSeq" id="WP_045043057.1">
    <property type="nucleotide sequence ID" value="NZ_JZSP01000009.1"/>
</dbReference>
<dbReference type="AlphaFoldDB" id="A0AAX0YYE4"/>
<evidence type="ECO:0000313" key="2">
    <source>
        <dbReference type="Proteomes" id="UP000240728"/>
    </source>
</evidence>
<evidence type="ECO:0000313" key="1">
    <source>
        <dbReference type="EMBL" id="PSX45802.1"/>
    </source>
</evidence>
<protein>
    <submittedName>
        <fullName evidence="1">Uncharacterized protein</fullName>
    </submittedName>
</protein>
<keyword evidence="2" id="KW-1185">Reference proteome</keyword>
<dbReference type="EMBL" id="PYOZ01000003">
    <property type="protein sequence ID" value="PSX45802.1"/>
    <property type="molecule type" value="Genomic_DNA"/>
</dbReference>
<name>A0AAX0YYE4_9GAMM</name>
<sequence>MTNLFQLGCFKRAQIPTSVNASPKTHNLCENLVERYTLTASEKHEVKKVNIGAMNVEIRLDQGHD</sequence>